<dbReference type="SUPFAM" id="SSF56349">
    <property type="entry name" value="DNA breaking-rejoining enzymes"/>
    <property type="match status" value="1"/>
</dbReference>
<dbReference type="Gene3D" id="1.10.150.130">
    <property type="match status" value="1"/>
</dbReference>
<sequence length="400" mass="46226">MGGIRRSSDTPKTPAGVEIRRWSSGKTTLRISFYYRGVQCRETLKLEVTPSNIKYAERLRCEILNTIERGTFSYADYFPQSNLARRFGHVKTNITIGELLRDFLDQIKATREHSTYIGYKKVCEAHLIPYFGEVALQDLKPAYIREWIRGLQVTSKTVSNLLIPLRAIIEQALNDEYIKSNPLDKIVISKLLSKQTSKSNFKVDPFDKNEVKAILDATHHKQIRNLFQFAFFTGLRTSELIALEWEDIDLAHGIINVARAVVKKQVKGTKTIAGKRQVMLLPPAIEALNAQMKYTFDNGKRVFHNPRTNQPWETDHQIRRTAWVHTMKKAGVRYRNPYQTRHTYASMMLSCGENIMWVASQMGHVDTEMVMKTYGKWIPNDESKKGYRPVNNWETYISSE</sequence>
<protein>
    <submittedName>
        <fullName evidence="8">Putative lambdoid prophage Rac integrase</fullName>
    </submittedName>
</protein>
<evidence type="ECO:0000313" key="8">
    <source>
        <dbReference type="EMBL" id="KTD72566.1"/>
    </source>
</evidence>
<dbReference type="OrthoDB" id="5391994at2"/>
<dbReference type="RefSeq" id="WP_058519704.1">
    <property type="nucleotide sequence ID" value="NZ_CAAAIP010000010.1"/>
</dbReference>
<keyword evidence="9" id="KW-1185">Reference proteome</keyword>
<dbReference type="InterPro" id="IPR050808">
    <property type="entry name" value="Phage_Integrase"/>
</dbReference>
<keyword evidence="3 5" id="KW-0238">DNA-binding</keyword>
<dbReference type="GO" id="GO:0006310">
    <property type="term" value="P:DNA recombination"/>
    <property type="evidence" value="ECO:0007669"/>
    <property type="project" value="UniProtKB-KW"/>
</dbReference>
<dbReference type="PATRIC" id="fig|40335.7.peg.429"/>
<dbReference type="PROSITE" id="PS51900">
    <property type="entry name" value="CB"/>
    <property type="match status" value="1"/>
</dbReference>
<dbReference type="Pfam" id="PF00589">
    <property type="entry name" value="Phage_integrase"/>
    <property type="match status" value="1"/>
</dbReference>
<dbReference type="Proteomes" id="UP000054693">
    <property type="component" value="Unassembled WGS sequence"/>
</dbReference>
<dbReference type="InterPro" id="IPR002104">
    <property type="entry name" value="Integrase_catalytic"/>
</dbReference>
<dbReference type="Pfam" id="PF12167">
    <property type="entry name" value="Arm-DNA-bind_2"/>
    <property type="match status" value="1"/>
</dbReference>
<comment type="caution">
    <text evidence="8">The sequence shown here is derived from an EMBL/GenBank/DDBJ whole genome shotgun (WGS) entry which is preliminary data.</text>
</comment>
<gene>
    <name evidence="8" type="ORF">Ltuc_0413</name>
</gene>
<dbReference type="PROSITE" id="PS51898">
    <property type="entry name" value="TYR_RECOMBINASE"/>
    <property type="match status" value="1"/>
</dbReference>
<dbReference type="GO" id="GO:0003677">
    <property type="term" value="F:DNA binding"/>
    <property type="evidence" value="ECO:0007669"/>
    <property type="project" value="UniProtKB-UniRule"/>
</dbReference>
<dbReference type="PANTHER" id="PTHR30629:SF2">
    <property type="entry name" value="PROPHAGE INTEGRASE INTS-RELATED"/>
    <property type="match status" value="1"/>
</dbReference>
<evidence type="ECO:0000256" key="4">
    <source>
        <dbReference type="ARBA" id="ARBA00023172"/>
    </source>
</evidence>
<dbReference type="InterPro" id="IPR004107">
    <property type="entry name" value="Integrase_SAM-like_N"/>
</dbReference>
<evidence type="ECO:0000256" key="2">
    <source>
        <dbReference type="ARBA" id="ARBA00022908"/>
    </source>
</evidence>
<dbReference type="InterPro" id="IPR022000">
    <property type="entry name" value="Min27-like_integrase_DNA_bind"/>
</dbReference>
<evidence type="ECO:0000256" key="1">
    <source>
        <dbReference type="ARBA" id="ARBA00008857"/>
    </source>
</evidence>
<evidence type="ECO:0000256" key="5">
    <source>
        <dbReference type="PROSITE-ProRule" id="PRU01248"/>
    </source>
</evidence>
<reference evidence="8 9" key="1">
    <citation type="submission" date="2015-11" db="EMBL/GenBank/DDBJ databases">
        <title>Genomic analysis of 38 Legionella species identifies large and diverse effector repertoires.</title>
        <authorList>
            <person name="Burstein D."/>
            <person name="Amaro F."/>
            <person name="Zusman T."/>
            <person name="Lifshitz Z."/>
            <person name="Cohen O."/>
            <person name="Gilbert J.A."/>
            <person name="Pupko T."/>
            <person name="Shuman H.A."/>
            <person name="Segal G."/>
        </authorList>
    </citation>
    <scope>NUCLEOTIDE SEQUENCE [LARGE SCALE GENOMIC DNA]</scope>
    <source>
        <strain evidence="8 9">ATCC 49180</strain>
    </source>
</reference>
<dbReference type="InterPro" id="IPR013762">
    <property type="entry name" value="Integrase-like_cat_sf"/>
</dbReference>
<accession>A0A0W0ZUG5</accession>
<name>A0A0W0ZUG5_9GAMM</name>
<organism evidence="8 9">
    <name type="scientific">Legionella tucsonensis</name>
    <dbReference type="NCBI Taxonomy" id="40335"/>
    <lineage>
        <taxon>Bacteria</taxon>
        <taxon>Pseudomonadati</taxon>
        <taxon>Pseudomonadota</taxon>
        <taxon>Gammaproteobacteria</taxon>
        <taxon>Legionellales</taxon>
        <taxon>Legionellaceae</taxon>
        <taxon>Legionella</taxon>
    </lineage>
</organism>
<keyword evidence="4" id="KW-0233">DNA recombination</keyword>
<dbReference type="PANTHER" id="PTHR30629">
    <property type="entry name" value="PROPHAGE INTEGRASE"/>
    <property type="match status" value="1"/>
</dbReference>
<dbReference type="Gene3D" id="1.10.443.10">
    <property type="entry name" value="Intergrase catalytic core"/>
    <property type="match status" value="1"/>
</dbReference>
<dbReference type="InterPro" id="IPR010998">
    <property type="entry name" value="Integrase_recombinase_N"/>
</dbReference>
<dbReference type="Pfam" id="PF14659">
    <property type="entry name" value="Phage_int_SAM_3"/>
    <property type="match status" value="1"/>
</dbReference>
<comment type="similarity">
    <text evidence="1">Belongs to the 'phage' integrase family.</text>
</comment>
<dbReference type="InterPro" id="IPR044068">
    <property type="entry name" value="CB"/>
</dbReference>
<feature type="domain" description="Core-binding (CB)" evidence="7">
    <location>
        <begin position="94"/>
        <end position="173"/>
    </location>
</feature>
<dbReference type="STRING" id="40335.Ltuc_0413"/>
<evidence type="ECO:0000259" key="7">
    <source>
        <dbReference type="PROSITE" id="PS51900"/>
    </source>
</evidence>
<evidence type="ECO:0000313" key="9">
    <source>
        <dbReference type="Proteomes" id="UP000054693"/>
    </source>
</evidence>
<keyword evidence="2" id="KW-0229">DNA integration</keyword>
<dbReference type="AlphaFoldDB" id="A0A0W0ZUG5"/>
<feature type="domain" description="Tyr recombinase" evidence="6">
    <location>
        <begin position="201"/>
        <end position="388"/>
    </location>
</feature>
<evidence type="ECO:0000256" key="3">
    <source>
        <dbReference type="ARBA" id="ARBA00023125"/>
    </source>
</evidence>
<dbReference type="EMBL" id="LNZA01000001">
    <property type="protein sequence ID" value="KTD72566.1"/>
    <property type="molecule type" value="Genomic_DNA"/>
</dbReference>
<evidence type="ECO:0000259" key="6">
    <source>
        <dbReference type="PROSITE" id="PS51898"/>
    </source>
</evidence>
<dbReference type="InterPro" id="IPR011010">
    <property type="entry name" value="DNA_brk_join_enz"/>
</dbReference>
<proteinExistence type="inferred from homology"/>
<dbReference type="CDD" id="cd01189">
    <property type="entry name" value="INT_ICEBs1_C_like"/>
    <property type="match status" value="1"/>
</dbReference>
<dbReference type="GO" id="GO:0015074">
    <property type="term" value="P:DNA integration"/>
    <property type="evidence" value="ECO:0007669"/>
    <property type="project" value="UniProtKB-KW"/>
</dbReference>